<proteinExistence type="predicted"/>
<evidence type="ECO:0000313" key="3">
    <source>
        <dbReference type="Proteomes" id="UP001303160"/>
    </source>
</evidence>
<dbReference type="Proteomes" id="UP001303160">
    <property type="component" value="Unassembled WGS sequence"/>
</dbReference>
<dbReference type="AlphaFoldDB" id="A0AAN6XCG2"/>
<feature type="non-terminal residue" evidence="2">
    <location>
        <position position="264"/>
    </location>
</feature>
<sequence>PDHGISMREMPSTPHGGHRRGGHVKGFVEQEYVWLGALAQANQDQSEEPHEGGARWFDMSTPQVDVDYEKRFGPSVPFALEAVYHRELKMQNYERWRDEHAKRDENRKPKEITFLNDARLQPGKGDKLSAVGMRYRTDDVASIPKEHQPHIQVARYGHDLWCRKRQVERMKKLLNQIIISWRSYLYWLRLSLLKAGQKVPENGESLTFQNGYVIEGHILRRFSFGEGDITRQEHGIYEAIDKGEIFTHNNETALAEVCETWSAF</sequence>
<evidence type="ECO:0000313" key="2">
    <source>
        <dbReference type="EMBL" id="KAK4195267.1"/>
    </source>
</evidence>
<accession>A0AAN6XCG2</accession>
<reference evidence="2" key="1">
    <citation type="journal article" date="2023" name="Mol. Phylogenet. Evol.">
        <title>Genome-scale phylogeny and comparative genomics of the fungal order Sordariales.</title>
        <authorList>
            <person name="Hensen N."/>
            <person name="Bonometti L."/>
            <person name="Westerberg I."/>
            <person name="Brannstrom I.O."/>
            <person name="Guillou S."/>
            <person name="Cros-Aarteil S."/>
            <person name="Calhoun S."/>
            <person name="Haridas S."/>
            <person name="Kuo A."/>
            <person name="Mondo S."/>
            <person name="Pangilinan J."/>
            <person name="Riley R."/>
            <person name="LaButti K."/>
            <person name="Andreopoulos B."/>
            <person name="Lipzen A."/>
            <person name="Chen C."/>
            <person name="Yan M."/>
            <person name="Daum C."/>
            <person name="Ng V."/>
            <person name="Clum A."/>
            <person name="Steindorff A."/>
            <person name="Ohm R.A."/>
            <person name="Martin F."/>
            <person name="Silar P."/>
            <person name="Natvig D.O."/>
            <person name="Lalanne C."/>
            <person name="Gautier V."/>
            <person name="Ament-Velasquez S.L."/>
            <person name="Kruys A."/>
            <person name="Hutchinson M.I."/>
            <person name="Powell A.J."/>
            <person name="Barry K."/>
            <person name="Miller A.N."/>
            <person name="Grigoriev I.V."/>
            <person name="Debuchy R."/>
            <person name="Gladieux P."/>
            <person name="Hiltunen Thoren M."/>
            <person name="Johannesson H."/>
        </authorList>
    </citation>
    <scope>NUCLEOTIDE SEQUENCE</scope>
    <source>
        <strain evidence="2">CBS 315.58</strain>
    </source>
</reference>
<feature type="non-terminal residue" evidence="2">
    <location>
        <position position="1"/>
    </location>
</feature>
<keyword evidence="3" id="KW-1185">Reference proteome</keyword>
<evidence type="ECO:0000256" key="1">
    <source>
        <dbReference type="SAM" id="MobiDB-lite"/>
    </source>
</evidence>
<dbReference type="EMBL" id="MU864019">
    <property type="protein sequence ID" value="KAK4195267.1"/>
    <property type="molecule type" value="Genomic_DNA"/>
</dbReference>
<protein>
    <submittedName>
        <fullName evidence="2">Uncharacterized protein</fullName>
    </submittedName>
</protein>
<feature type="region of interest" description="Disordered" evidence="1">
    <location>
        <begin position="1"/>
        <end position="23"/>
    </location>
</feature>
<name>A0AAN6XCG2_9PEZI</name>
<organism evidence="2 3">
    <name type="scientific">Triangularia verruculosa</name>
    <dbReference type="NCBI Taxonomy" id="2587418"/>
    <lineage>
        <taxon>Eukaryota</taxon>
        <taxon>Fungi</taxon>
        <taxon>Dikarya</taxon>
        <taxon>Ascomycota</taxon>
        <taxon>Pezizomycotina</taxon>
        <taxon>Sordariomycetes</taxon>
        <taxon>Sordariomycetidae</taxon>
        <taxon>Sordariales</taxon>
        <taxon>Podosporaceae</taxon>
        <taxon>Triangularia</taxon>
    </lineage>
</organism>
<comment type="caution">
    <text evidence="2">The sequence shown here is derived from an EMBL/GenBank/DDBJ whole genome shotgun (WGS) entry which is preliminary data.</text>
</comment>
<gene>
    <name evidence="2" type="ORF">QBC40DRAFT_134882</name>
</gene>
<reference evidence="2" key="2">
    <citation type="submission" date="2023-05" db="EMBL/GenBank/DDBJ databases">
        <authorList>
            <consortium name="Lawrence Berkeley National Laboratory"/>
            <person name="Steindorff A."/>
            <person name="Hensen N."/>
            <person name="Bonometti L."/>
            <person name="Westerberg I."/>
            <person name="Brannstrom I.O."/>
            <person name="Guillou S."/>
            <person name="Cros-Aarteil S."/>
            <person name="Calhoun S."/>
            <person name="Haridas S."/>
            <person name="Kuo A."/>
            <person name="Mondo S."/>
            <person name="Pangilinan J."/>
            <person name="Riley R."/>
            <person name="Labutti K."/>
            <person name="Andreopoulos B."/>
            <person name="Lipzen A."/>
            <person name="Chen C."/>
            <person name="Yanf M."/>
            <person name="Daum C."/>
            <person name="Ng V."/>
            <person name="Clum A."/>
            <person name="Ohm R."/>
            <person name="Martin F."/>
            <person name="Silar P."/>
            <person name="Natvig D."/>
            <person name="Lalanne C."/>
            <person name="Gautier V."/>
            <person name="Ament-Velasquez S.L."/>
            <person name="Kruys A."/>
            <person name="Hutchinson M.I."/>
            <person name="Powell A.J."/>
            <person name="Barry K."/>
            <person name="Miller A.N."/>
            <person name="Grigoriev I.V."/>
            <person name="Debuchy R."/>
            <person name="Gladieux P."/>
            <person name="Thoren M.H."/>
            <person name="Johannesson H."/>
        </authorList>
    </citation>
    <scope>NUCLEOTIDE SEQUENCE</scope>
    <source>
        <strain evidence="2">CBS 315.58</strain>
    </source>
</reference>